<dbReference type="InterPro" id="IPR036691">
    <property type="entry name" value="Endo/exonu/phosph_ase_sf"/>
</dbReference>
<dbReference type="InterPro" id="IPR051916">
    <property type="entry name" value="GPI-anchor_lipid_remodeler"/>
</dbReference>
<proteinExistence type="predicted"/>
<keyword evidence="5" id="KW-1185">Reference proteome</keyword>
<dbReference type="Gene3D" id="2.60.40.10">
    <property type="entry name" value="Immunoglobulins"/>
    <property type="match status" value="3"/>
</dbReference>
<protein>
    <submittedName>
        <fullName evidence="4">Uncharacterized protein</fullName>
    </submittedName>
</protein>
<dbReference type="SUPFAM" id="SSF56219">
    <property type="entry name" value="DNase I-like"/>
    <property type="match status" value="1"/>
</dbReference>
<dbReference type="CDD" id="cd00063">
    <property type="entry name" value="FN3"/>
    <property type="match status" value="2"/>
</dbReference>
<dbReference type="GO" id="GO:0016020">
    <property type="term" value="C:membrane"/>
    <property type="evidence" value="ECO:0007669"/>
    <property type="project" value="GOC"/>
</dbReference>
<sequence>MCREVRMLTKTRNKWITWTALFSIVWSVFNFTALPETPAEAAPAPAVGSLLITEMMAAARTSDDYEYLELYNTTSQPINLTNYQIHYYTDATLAQPWTDTAAKKWTIKAMDGITGGTTNMTIAPHGVKIVWLVKQGKANNTLDKFIAEYQPYASFKTDTSKTPTADQFVYADLANGDGLDNTHHHFLAIVGPGGNASSDRISMVEYNVNLGNSKTATCAYRSAPYCDFNKTSNYAESVDYLLPAAGLDPTTRMMQQIIKPRGGANDLLEANRQIPTPGVLNAGQEPPIPADVLSPQAIRSGTEAALSWTEPTDLGGKPDYVSVNIYDQDANKVAGPIPKGTTSATVTNLVYSDYTFTIASISSAGVESVGVKQTANLPVTSGTAPASLMITEIMAAARTSDDYEYLELYNATSQPIDLTNYQVHYYTDASLAEPWTDPAAKKWTIKAMDGITGSVTNMTIAPHGVKIVWLVKQGRSNNTIDKFLNEYAAYASFKDDATITPTSDQFVYADLPSGDGLDNTHHIYVAIVGPGGNAATDRLSMIDYNAGLGNSKTATCAYRAAPYCDFNKTANYSESVEYMLPAAGLDATTRMMQRVAKARGGANDLLEANRQIPSPGVLSASLGQEPALPAEVLNPTVTVSGTQATVSWTEPTDLGGKADYVYVNIYDKNRVKVAGPIAKGTTTATITGPVNGLNDTFKLVTVSSAGVESLGVANAVRVLSYNMHHGVGEDGKLDLSRIADVIKQSDADIVALQEVDNHWSDRSKYADQAQQLAGLTHMNVVFAADLELPPESGQTAVRQYGLATLSKYPILASNHYELPLLTAGNEKRGLLETTIRVNNAEMNVYNTHTSLISEERLLQTQNIVEIAGAKPGPQIVMGDFNAGPDTAEMRPMASRYREAFAGAANVYTYPVTNPTIKSDYIFYSPDMEVMQSEVIVSKASDHLPPFAALRFKHDTTPSLLISEIMAAPKSSEAYEYVELYNTTSHPIDLTNYQIQYYTDPSLAQPWTDTAAKRWKIKAMNSQNIGDIGTPNMIVGPHAVKVVWLVKPLGTTVNTIAKFNTEFGVSLTSDQFAYADLASGEGLDNTHHHFAAVVAPAGDPAADRISMVEYNVNAGNTKTGTCAYRAAPYCDFNKTATSTESVNYFFPSTGLDPISKMMERRVPASINQTPTPGRLSTGQEPTLPADVLDPALVRSGTQATLNWTEPTDLGGKADYVFVNMYDQTGAKSAGPIAKGTTSAVVAGLMVGAEYTFTIATVSSLGIESTGVKVGDNLGSGITQESLNLRLPKVKVAAIGDSITRNTNVVPTYPQHLGALLGNDFEVRNYGVSGTTLLKQGDSSYWNTPEYQQSKTWNPDIVVIMLGSNDSKPQNWAYKSQFVADYVDMINQYKNLPSHPKVFVNLPPKVYGAGGFNITDTFVKNEVIPAIKEAAAQTGSSYIDVYSVTGGMQDHFPDNVHPDGTGTKVIAKAVFDTLSQSVTAYGDFNLVSQEGPVIPGLKQGVVPQGAAYVPAKNWMLVSYYRSDGKPSGITVIDLATGRFVKALQFYENSTTPYTGHAGGLTVSQNRLWIASGSKVYPVALQAVIDTEDGDKLILSEQQKVETNASFVTYADGVLWVGEFARSDYPTDASHHMTNRDQTENPAWVAGYKLIGDGIDPAKLSGPDGVAIPDYILSIPKEIQGMAVAGNKIVLSRSYGRNNDSTLLVYNWSLTEAQHTQTAKFGAAAVPIWYMDGGNKLKSLTMPPMSEGIFERNGSLYVLFESGAQEYADGKYPIDTMRLISMQSLLATDQQPPVDPGAKGAASLLITEIMAAPKAAGEPYEYVELYNTTNQPIDLTGYKLHYYTNPGLTQPWTDPSAKKWNIVAMDNITGGTTDMTIAPHSTKIVWLIKPSSSNVTVDQFNAEFDTFLKKDQFVYAKLGSGDGLDNAVQRFVAIVGPGGDPAQDRLSMAAYNVNAGTGSCAYRSAPYCDYNKTDTMQQSVIFFFPVDGLDATSKMMERRSGSVNQAPTPGKLSAGQEPPFSAEVLNPAAVRSGSQAAISWTEPADLGGKPDYLYVNIYNQDLVKVAGPVPKGTTTATVTGLVYENYTFILSTVGALGLESIGVKTYIGTPPTEEPEEKPEVPVPPLLITEIMAAPKAAGEPYEYVELYNTTNQPIDLTGYKLNYYTNPAIAQPWTGAMKQWSIMAMDDINGAPTNMMVQPYSTKVVWLIKTQFTGYKAEQFIAEYDPSLTKDQLVYAKLGTNEGLDNAAQRFVAIAAPAGNRLNMAAYNVGAGTGSCQYVPTTLPACDYARTENKLQQSVIFYYPEKGLDADSRLMERRNPDSLNQVPTPGKLAAGQVPTGFLAIPGDQTVDLKWDSLNLDLLGYKVYKDGQAVTSSVVTVTYGTYSYNVSGLRNGGSYEFRLTGVLKGANGEPAGEIPLMSPVYASPYVSLGYFLDGVPALMWMGRSATAKAVLKYDGKKDTDVTSLSSITSDNPEIVSVTNGNRLTAESRGLTTLRASYGTQVYSLNVMVDIADTRTRPQYDPALDSGPSYVPPVTAPDKTTLQSDAYSVSAVKNDAGQNVARLSVDSAKLRDALQGLSDNDRYVAISYKGNESAVEVILPSRALEAGKGGLNNRGIAIYKNGVSFHLPLAALGLQAKAAELGVALDKMNIRIMISSVPDQQQEKTRNAASQSDAVLLTDAFSFTVYAEAGGKMIEINDFGGYKVTRTLMLQGLAHTGTVTGTYVSPDGGLHFVPSTQREEADGNTYVTMTNTHNSMYAAVSSTKTYDDIEEHWSQGVVEQLAALQVLNGLAKQTFSPDASITRAEFAAVLVNALGLSGIAPDEESAFQDVRADQWYASSVQTAAEKGFVMGYDGSTFKPDALVTREEMASMIVRAIRIAGHGGELSEAALSFSDKDRISEWARISVAEAVQAGIIEGMTEDTFVPADNATRAQAAAMVKRMMRFVQYLQDE</sequence>
<dbReference type="OrthoDB" id="174569at2"/>
<evidence type="ECO:0000313" key="5">
    <source>
        <dbReference type="Proteomes" id="UP000293142"/>
    </source>
</evidence>
<dbReference type="GO" id="GO:0003824">
    <property type="term" value="F:catalytic activity"/>
    <property type="evidence" value="ECO:0007669"/>
    <property type="project" value="InterPro"/>
</dbReference>
<dbReference type="Pfam" id="PF03372">
    <property type="entry name" value="Exo_endo_phos"/>
    <property type="match status" value="1"/>
</dbReference>
<dbReference type="InterPro" id="IPR013830">
    <property type="entry name" value="SGNH_hydro"/>
</dbReference>
<reference evidence="4 5" key="1">
    <citation type="submission" date="2019-02" db="EMBL/GenBank/DDBJ databases">
        <title>Paenibacillus sp. nov., isolated from surface-sterilized tissue of Thalictrum simplex L.</title>
        <authorList>
            <person name="Tuo L."/>
        </authorList>
    </citation>
    <scope>NUCLEOTIDE SEQUENCE [LARGE SCALE GENOMIC DNA]</scope>
    <source>
        <strain evidence="4 5">N2SHLJ1</strain>
    </source>
</reference>
<feature type="domain" description="Fibronectin type-III" evidence="1">
    <location>
        <begin position="288"/>
        <end position="386"/>
    </location>
</feature>
<accession>A0A4Q9DX07</accession>
<feature type="domain" description="SLH" evidence="2">
    <location>
        <begin position="2761"/>
        <end position="2824"/>
    </location>
</feature>
<dbReference type="PANTHER" id="PTHR14859">
    <property type="entry name" value="CALCOFLUOR WHITE HYPERSENSITIVE PROTEIN PRECURSOR"/>
    <property type="match status" value="1"/>
</dbReference>
<dbReference type="GO" id="GO:0006506">
    <property type="term" value="P:GPI anchor biosynthetic process"/>
    <property type="evidence" value="ECO:0007669"/>
    <property type="project" value="TreeGrafter"/>
</dbReference>
<dbReference type="Gene3D" id="2.60.40.1080">
    <property type="match status" value="1"/>
</dbReference>
<feature type="domain" description="SLH" evidence="2">
    <location>
        <begin position="2825"/>
        <end position="2886"/>
    </location>
</feature>
<dbReference type="InterPro" id="IPR036116">
    <property type="entry name" value="FN3_sf"/>
</dbReference>
<dbReference type="Gene3D" id="3.60.10.10">
    <property type="entry name" value="Endonuclease/exonuclease/phosphatase"/>
    <property type="match status" value="1"/>
</dbReference>
<dbReference type="Gene3D" id="3.40.50.1110">
    <property type="entry name" value="SGNH hydrolase"/>
    <property type="match status" value="1"/>
</dbReference>
<dbReference type="InterPro" id="IPR001322">
    <property type="entry name" value="Lamin_tail_dom"/>
</dbReference>
<dbReference type="InterPro" id="IPR005135">
    <property type="entry name" value="Endo/exonuclease/phosphatase"/>
</dbReference>
<comment type="caution">
    <text evidence="4">The sequence shown here is derived from an EMBL/GenBank/DDBJ whole genome shotgun (WGS) entry which is preliminary data.</text>
</comment>
<dbReference type="PROSITE" id="PS50853">
    <property type="entry name" value="FN3"/>
    <property type="match status" value="3"/>
</dbReference>
<dbReference type="InterPro" id="IPR003961">
    <property type="entry name" value="FN3_dom"/>
</dbReference>
<feature type="domain" description="LTD" evidence="3">
    <location>
        <begin position="955"/>
        <end position="1111"/>
    </location>
</feature>
<dbReference type="Pfam" id="PF13472">
    <property type="entry name" value="Lipase_GDSL_2"/>
    <property type="match status" value="1"/>
</dbReference>
<feature type="domain" description="LTD" evidence="3">
    <location>
        <begin position="378"/>
        <end position="546"/>
    </location>
</feature>
<evidence type="ECO:0000259" key="2">
    <source>
        <dbReference type="PROSITE" id="PS51272"/>
    </source>
</evidence>
<dbReference type="SUPFAM" id="SSF49265">
    <property type="entry name" value="Fibronectin type III"/>
    <property type="match status" value="3"/>
</dbReference>
<evidence type="ECO:0000259" key="1">
    <source>
        <dbReference type="PROSITE" id="PS50853"/>
    </source>
</evidence>
<dbReference type="Proteomes" id="UP000293142">
    <property type="component" value="Unassembled WGS sequence"/>
</dbReference>
<evidence type="ECO:0000313" key="4">
    <source>
        <dbReference type="EMBL" id="TBL80560.1"/>
    </source>
</evidence>
<feature type="domain" description="LTD" evidence="3">
    <location>
        <begin position="1787"/>
        <end position="1952"/>
    </location>
</feature>
<dbReference type="PANTHER" id="PTHR14859:SF15">
    <property type="entry name" value="ENDONUCLEASE_EXONUCLEASE_PHOSPHATASE DOMAIN-CONTAINING PROTEIN"/>
    <property type="match status" value="1"/>
</dbReference>
<feature type="domain" description="LTD" evidence="3">
    <location>
        <begin position="2106"/>
        <end position="2280"/>
    </location>
</feature>
<dbReference type="PROSITE" id="PS51841">
    <property type="entry name" value="LTD"/>
    <property type="match status" value="5"/>
</dbReference>
<dbReference type="Pfam" id="PF00932">
    <property type="entry name" value="LTD"/>
    <property type="match status" value="5"/>
</dbReference>
<feature type="domain" description="SLH" evidence="2">
    <location>
        <begin position="2889"/>
        <end position="2951"/>
    </location>
</feature>
<dbReference type="Pfam" id="PF00395">
    <property type="entry name" value="SLH"/>
    <property type="match status" value="3"/>
</dbReference>
<dbReference type="InterPro" id="IPR013783">
    <property type="entry name" value="Ig-like_fold"/>
</dbReference>
<name>A0A4Q9DX07_9BACL</name>
<gene>
    <name evidence="4" type="ORF">EYB31_04850</name>
</gene>
<feature type="domain" description="Fibronectin type-III" evidence="1">
    <location>
        <begin position="1182"/>
        <end position="1280"/>
    </location>
</feature>
<dbReference type="SMART" id="SM00060">
    <property type="entry name" value="FN3"/>
    <property type="match status" value="5"/>
</dbReference>
<evidence type="ECO:0000259" key="3">
    <source>
        <dbReference type="PROSITE" id="PS51841"/>
    </source>
</evidence>
<dbReference type="InterPro" id="IPR036514">
    <property type="entry name" value="SGNH_hydro_sf"/>
</dbReference>
<dbReference type="SUPFAM" id="SSF52266">
    <property type="entry name" value="SGNH hydrolase"/>
    <property type="match status" value="1"/>
</dbReference>
<feature type="domain" description="LTD" evidence="3">
    <location>
        <begin position="36"/>
        <end position="208"/>
    </location>
</feature>
<organism evidence="4 5">
    <name type="scientific">Paenibacillus thalictri</name>
    <dbReference type="NCBI Taxonomy" id="2527873"/>
    <lineage>
        <taxon>Bacteria</taxon>
        <taxon>Bacillati</taxon>
        <taxon>Bacillota</taxon>
        <taxon>Bacilli</taxon>
        <taxon>Bacillales</taxon>
        <taxon>Paenibacillaceae</taxon>
        <taxon>Paenibacillus</taxon>
    </lineage>
</organism>
<dbReference type="PROSITE" id="PS51272">
    <property type="entry name" value="SLH"/>
    <property type="match status" value="3"/>
</dbReference>
<dbReference type="EMBL" id="SIRE01000004">
    <property type="protein sequence ID" value="TBL80560.1"/>
    <property type="molecule type" value="Genomic_DNA"/>
</dbReference>
<dbReference type="InterPro" id="IPR001119">
    <property type="entry name" value="SLH_dom"/>
</dbReference>
<feature type="domain" description="Fibronectin type-III" evidence="1">
    <location>
        <begin position="2332"/>
        <end position="2422"/>
    </location>
</feature>